<name>A0A5D0UI76_9ACTN</name>
<feature type="signal peptide" evidence="1">
    <location>
        <begin position="1"/>
        <end position="28"/>
    </location>
</feature>
<reference evidence="3 4" key="1">
    <citation type="submission" date="2019-08" db="EMBL/GenBank/DDBJ databases">
        <title>Actinomadura sp. nov. CYP1-5 isolated from mountain soil.</title>
        <authorList>
            <person name="Songsumanus A."/>
            <person name="Kuncharoen N."/>
            <person name="Kudo T."/>
            <person name="Yuki M."/>
            <person name="Igarashi Y."/>
            <person name="Tanasupawat S."/>
        </authorList>
    </citation>
    <scope>NUCLEOTIDE SEQUENCE [LARGE SCALE GENOMIC DNA]</scope>
    <source>
        <strain evidence="3 4">GKU157</strain>
    </source>
</reference>
<evidence type="ECO:0000259" key="2">
    <source>
        <dbReference type="Pfam" id="PF25116"/>
    </source>
</evidence>
<evidence type="ECO:0000313" key="4">
    <source>
        <dbReference type="Proteomes" id="UP000322634"/>
    </source>
</evidence>
<feature type="domain" description="Agd3 CBM87" evidence="2">
    <location>
        <begin position="36"/>
        <end position="250"/>
    </location>
</feature>
<dbReference type="Pfam" id="PF25116">
    <property type="entry name" value="CBM87_Agd3"/>
    <property type="match status" value="1"/>
</dbReference>
<dbReference type="InterPro" id="IPR056827">
    <property type="entry name" value="CBM87_Agd3"/>
</dbReference>
<proteinExistence type="predicted"/>
<keyword evidence="1" id="KW-0732">Signal</keyword>
<protein>
    <recommendedName>
        <fullName evidence="2">Agd3 CBM87 domain-containing protein</fullName>
    </recommendedName>
</protein>
<dbReference type="EMBL" id="VSFF01000002">
    <property type="protein sequence ID" value="TYC17480.1"/>
    <property type="molecule type" value="Genomic_DNA"/>
</dbReference>
<accession>A0A5D0UI76</accession>
<evidence type="ECO:0000256" key="1">
    <source>
        <dbReference type="SAM" id="SignalP"/>
    </source>
</evidence>
<gene>
    <name evidence="3" type="ORF">FXF65_05585</name>
</gene>
<comment type="caution">
    <text evidence="3">The sequence shown here is derived from an EMBL/GenBank/DDBJ whole genome shotgun (WGS) entry which is preliminary data.</text>
</comment>
<dbReference type="OrthoDB" id="53191at2"/>
<sequence length="668" mass="72529">MKLLRRPALGALSAVLLAGVLTVGPQGAASAAGPRVDLKVLVVSDGGASVSAVAGQLAAEGVPYKTVDLRDTGRPKIDAAFLSDTVNGTPRAKYQGVVLPNYAPFQDTAEMTAIADYEVKFGIRQLDAYVYPSAAVGLNTPTYSGILDGTVAEVLPAGRSDAFRYLRGPVRFNDLAPDIDESYGYVSTPLPDNKVAGKSFKPFVNAEVKDKTGTIAGVYTHDGRSEMVLTYSANYDQWQSRTLGHGLISWLTKGVHLGYNRNYFGVHVDDVFMPDARWSTKDNCTPGEDCPSGVTTPDIRMDVDDVVQATMWQQYQKFKLDLAYNAGGTVDWRKEHGLDLLGDSLLAAKGQFRWLNHTYGHQFLGCKQDTSVRPWVCKKDSDGDIDYVDESTIEQEITKNLDWAEENGLSVPKTEVVTGEHSGMRVLPQQPNDNPNLAPALDQTDIAWLAGDASRDPAMRSIGQARTIPRHPMSVFFNVGTEQEEVDEYNWIYTKRADGGSGICEDHPDVTTCIKPLSTETGFKSYIVPSDTRITLSHVTGNDPRPHYAHQSNITEDRTLYTLLDNVLGEYRMAFDDNTPVVNDPMASLGAELRRQDLWKAALKNNSNITAYVQDGKVTVSGPDGLSIPVTAPEGTKEGTGGKVFGQAYAGDRSAYVPGGVTLTVPGA</sequence>
<keyword evidence="4" id="KW-1185">Reference proteome</keyword>
<dbReference type="Proteomes" id="UP000322634">
    <property type="component" value="Unassembled WGS sequence"/>
</dbReference>
<dbReference type="AlphaFoldDB" id="A0A5D0UI76"/>
<organism evidence="3 4">
    <name type="scientific">Actinomadura syzygii</name>
    <dbReference type="NCBI Taxonomy" id="1427538"/>
    <lineage>
        <taxon>Bacteria</taxon>
        <taxon>Bacillati</taxon>
        <taxon>Actinomycetota</taxon>
        <taxon>Actinomycetes</taxon>
        <taxon>Streptosporangiales</taxon>
        <taxon>Thermomonosporaceae</taxon>
        <taxon>Actinomadura</taxon>
    </lineage>
</organism>
<dbReference type="RefSeq" id="WP_148348623.1">
    <property type="nucleotide sequence ID" value="NZ_JBHSBF010000022.1"/>
</dbReference>
<feature type="chain" id="PRO_5039533808" description="Agd3 CBM87 domain-containing protein" evidence="1">
    <location>
        <begin position="29"/>
        <end position="668"/>
    </location>
</feature>
<evidence type="ECO:0000313" key="3">
    <source>
        <dbReference type="EMBL" id="TYC17480.1"/>
    </source>
</evidence>